<evidence type="ECO:0000313" key="4">
    <source>
        <dbReference type="EMBL" id="GBM55370.1"/>
    </source>
</evidence>
<dbReference type="SUPFAM" id="SSF54791">
    <property type="entry name" value="Eukaryotic type KH-domain (KH-domain type I)"/>
    <property type="match status" value="2"/>
</dbReference>
<dbReference type="PROSITE" id="PS50304">
    <property type="entry name" value="TUDOR"/>
    <property type="match status" value="1"/>
</dbReference>
<proteinExistence type="predicted"/>
<dbReference type="InterPro" id="IPR050621">
    <property type="entry name" value="Tudor_domain_containing"/>
</dbReference>
<dbReference type="InterPro" id="IPR004088">
    <property type="entry name" value="KH_dom_type_1"/>
</dbReference>
<dbReference type="InterPro" id="IPR002999">
    <property type="entry name" value="Tudor"/>
</dbReference>
<dbReference type="OrthoDB" id="9995375at2759"/>
<dbReference type="Gene3D" id="3.30.1370.10">
    <property type="entry name" value="K Homology domain, type 1"/>
    <property type="match status" value="2"/>
</dbReference>
<dbReference type="GO" id="GO:0003723">
    <property type="term" value="F:RNA binding"/>
    <property type="evidence" value="ECO:0007669"/>
    <property type="project" value="UniProtKB-UniRule"/>
</dbReference>
<keyword evidence="2" id="KW-1133">Transmembrane helix</keyword>
<dbReference type="GO" id="GO:0030719">
    <property type="term" value="P:P granule organization"/>
    <property type="evidence" value="ECO:0007669"/>
    <property type="project" value="TreeGrafter"/>
</dbReference>
<keyword evidence="1" id="KW-0694">RNA-binding</keyword>
<evidence type="ECO:0000256" key="2">
    <source>
        <dbReference type="SAM" id="Phobius"/>
    </source>
</evidence>
<organism evidence="4 5">
    <name type="scientific">Araneus ventricosus</name>
    <name type="common">Orbweaver spider</name>
    <name type="synonym">Epeira ventricosa</name>
    <dbReference type="NCBI Taxonomy" id="182803"/>
    <lineage>
        <taxon>Eukaryota</taxon>
        <taxon>Metazoa</taxon>
        <taxon>Ecdysozoa</taxon>
        <taxon>Arthropoda</taxon>
        <taxon>Chelicerata</taxon>
        <taxon>Arachnida</taxon>
        <taxon>Araneae</taxon>
        <taxon>Araneomorphae</taxon>
        <taxon>Entelegynae</taxon>
        <taxon>Araneoidea</taxon>
        <taxon>Araneidae</taxon>
        <taxon>Araneus</taxon>
    </lineage>
</organism>
<dbReference type="InterPro" id="IPR036612">
    <property type="entry name" value="KH_dom_type_1_sf"/>
</dbReference>
<keyword evidence="2" id="KW-0472">Membrane</keyword>
<protein>
    <submittedName>
        <fullName evidence="4">Tudor and KH domain-containing protein</fullName>
    </submittedName>
</protein>
<evidence type="ECO:0000313" key="5">
    <source>
        <dbReference type="Proteomes" id="UP000499080"/>
    </source>
</evidence>
<name>A0A4Y2GNV1_ARAVE</name>
<evidence type="ECO:0000256" key="1">
    <source>
        <dbReference type="PROSITE-ProRule" id="PRU00117"/>
    </source>
</evidence>
<dbReference type="AlphaFoldDB" id="A0A4Y2GNV1"/>
<keyword evidence="5" id="KW-1185">Reference proteome</keyword>
<evidence type="ECO:0000259" key="3">
    <source>
        <dbReference type="PROSITE" id="PS50304"/>
    </source>
</evidence>
<accession>A0A4Y2GNV1</accession>
<dbReference type="GO" id="GO:0043186">
    <property type="term" value="C:P granule"/>
    <property type="evidence" value="ECO:0007669"/>
    <property type="project" value="TreeGrafter"/>
</dbReference>
<dbReference type="EMBL" id="BGPR01001498">
    <property type="protein sequence ID" value="GBM55370.1"/>
    <property type="molecule type" value="Genomic_DNA"/>
</dbReference>
<gene>
    <name evidence="4" type="primary">TDRKH</name>
    <name evidence="4" type="ORF">AVEN_120169_1</name>
</gene>
<dbReference type="PROSITE" id="PS50084">
    <property type="entry name" value="KH_TYPE_1"/>
    <property type="match status" value="1"/>
</dbReference>
<dbReference type="InterPro" id="IPR004087">
    <property type="entry name" value="KH_dom"/>
</dbReference>
<dbReference type="Proteomes" id="UP000499080">
    <property type="component" value="Unassembled WGS sequence"/>
</dbReference>
<dbReference type="Gene3D" id="2.40.50.90">
    <property type="match status" value="1"/>
</dbReference>
<dbReference type="SMART" id="SM00322">
    <property type="entry name" value="KH"/>
    <property type="match status" value="2"/>
</dbReference>
<dbReference type="GO" id="GO:0034587">
    <property type="term" value="P:piRNA processing"/>
    <property type="evidence" value="ECO:0007669"/>
    <property type="project" value="TreeGrafter"/>
</dbReference>
<dbReference type="GO" id="GO:0005739">
    <property type="term" value="C:mitochondrion"/>
    <property type="evidence" value="ECO:0007669"/>
    <property type="project" value="UniProtKB-ARBA"/>
</dbReference>
<feature type="domain" description="Tudor" evidence="3">
    <location>
        <begin position="281"/>
        <end position="343"/>
    </location>
</feature>
<sequence>MLKWIKKPYVIIGVGVGVGVVTCVIKVLRWQNTNSQISTTTNDKISRIIKIPKGLVGHVLGRGGQTIKSIREKSKARINFSDSENEFTIATITGFPESVEEAADLINEIILNRHTCITKEIFLNETITDSVWKNISSIRQICDLSRAKIIFDFNPSKGKDSQVKIVIKGKKEEVDAAVELVDELVAQVEVNTTSKQTHVAGRALPENLPLHTHALQNLPVEKLTPCNSDGYQEVYVSAIVNPNKFWVQIAGSKSIQLDKLATEMTEFYNEGKNKEKFRPNYINVGDVVAAIFEVDNSWYRAQVVEVSGEGNDKKISLFYLDFGDSADVSPDLVCLIKPDFLSIPFQAIECSLYDVAPIGEEWTEEALDEFEKMAYVARWKIVMAKPIQKPTQNGEKLDNSIQLVQVIDTNTDRNIDISEELVVRGFAKFV</sequence>
<feature type="transmembrane region" description="Helical" evidence="2">
    <location>
        <begin position="9"/>
        <end position="28"/>
    </location>
</feature>
<dbReference type="InterPro" id="IPR035437">
    <property type="entry name" value="SNase_OB-fold_sf"/>
</dbReference>
<dbReference type="Pfam" id="PF00013">
    <property type="entry name" value="KH_1"/>
    <property type="match status" value="2"/>
</dbReference>
<dbReference type="PANTHER" id="PTHR22948">
    <property type="entry name" value="TUDOR DOMAIN CONTAINING PROTEIN"/>
    <property type="match status" value="1"/>
</dbReference>
<dbReference type="PANTHER" id="PTHR22948:SF29">
    <property type="entry name" value="FI02030P-RELATED"/>
    <property type="match status" value="1"/>
</dbReference>
<dbReference type="SUPFAM" id="SSF63748">
    <property type="entry name" value="Tudor/PWWP/MBT"/>
    <property type="match status" value="1"/>
</dbReference>
<reference evidence="4 5" key="1">
    <citation type="journal article" date="2019" name="Sci. Rep.">
        <title>Orb-weaving spider Araneus ventricosus genome elucidates the spidroin gene catalogue.</title>
        <authorList>
            <person name="Kono N."/>
            <person name="Nakamura H."/>
            <person name="Ohtoshi R."/>
            <person name="Moran D.A.P."/>
            <person name="Shinohara A."/>
            <person name="Yoshida Y."/>
            <person name="Fujiwara M."/>
            <person name="Mori M."/>
            <person name="Tomita M."/>
            <person name="Arakawa K."/>
        </authorList>
    </citation>
    <scope>NUCLEOTIDE SEQUENCE [LARGE SCALE GENOMIC DNA]</scope>
</reference>
<comment type="caution">
    <text evidence="4">The sequence shown here is derived from an EMBL/GenBank/DDBJ whole genome shotgun (WGS) entry which is preliminary data.</text>
</comment>
<keyword evidence="2" id="KW-0812">Transmembrane</keyword>
<dbReference type="SMART" id="SM00333">
    <property type="entry name" value="TUDOR"/>
    <property type="match status" value="1"/>
</dbReference>
<dbReference type="Gene3D" id="2.30.30.140">
    <property type="match status" value="1"/>
</dbReference>
<dbReference type="GO" id="GO:0007283">
    <property type="term" value="P:spermatogenesis"/>
    <property type="evidence" value="ECO:0007669"/>
    <property type="project" value="TreeGrafter"/>
</dbReference>
<dbReference type="Pfam" id="PF00567">
    <property type="entry name" value="TUDOR"/>
    <property type="match status" value="1"/>
</dbReference>